<keyword evidence="3 4" id="KW-0067">ATP-binding</keyword>
<evidence type="ECO:0000256" key="3">
    <source>
        <dbReference type="ARBA" id="ARBA00022840"/>
    </source>
</evidence>
<dbReference type="PANTHER" id="PTHR43585">
    <property type="entry name" value="FUMIPYRROLE BIOSYNTHESIS PROTEIN C"/>
    <property type="match status" value="1"/>
</dbReference>
<dbReference type="RefSeq" id="WP_265721189.1">
    <property type="nucleotide sequence ID" value="NZ_JAPIVK010000009.1"/>
</dbReference>
<dbReference type="Gene3D" id="3.40.50.20">
    <property type="match status" value="1"/>
</dbReference>
<evidence type="ECO:0000256" key="2">
    <source>
        <dbReference type="ARBA" id="ARBA00022741"/>
    </source>
</evidence>
<keyword evidence="1" id="KW-0436">Ligase</keyword>
<dbReference type="EMBL" id="JBHUJD010000014">
    <property type="protein sequence ID" value="MFD2311120.1"/>
    <property type="molecule type" value="Genomic_DNA"/>
</dbReference>
<evidence type="ECO:0000256" key="1">
    <source>
        <dbReference type="ARBA" id="ARBA00022598"/>
    </source>
</evidence>
<dbReference type="Gene3D" id="3.30.470.20">
    <property type="entry name" value="ATP-grasp fold, B domain"/>
    <property type="match status" value="1"/>
</dbReference>
<dbReference type="SUPFAM" id="SSF56059">
    <property type="entry name" value="Glutathione synthetase ATP-binding domain-like"/>
    <property type="match status" value="1"/>
</dbReference>
<feature type="domain" description="ATP-grasp" evidence="5">
    <location>
        <begin position="119"/>
        <end position="311"/>
    </location>
</feature>
<evidence type="ECO:0000313" key="7">
    <source>
        <dbReference type="Proteomes" id="UP001597425"/>
    </source>
</evidence>
<evidence type="ECO:0000259" key="5">
    <source>
        <dbReference type="PROSITE" id="PS50975"/>
    </source>
</evidence>
<sequence>MTTVVFIETNFSGLDAILYCKSRGYRSVLVSDSHERFKKWFPESCMNKLGQVDLLIQVENSNDIDEVKTALQENLDRVDAVLTFAEIRTEMTARLARDLGLRGAAPEAIQIAQDKYRFRKVLLEQGADDVNCMRVETAEQLSAAKGDVSYPCFIKPVQGHSSIGAVVCNGADDMGVLTGRLAAIDEDWISKAFVVEDYLQGRLVSVEVLTLGQGVHQVVGISGRDLINDCVEVGASFPLQHPLAEQIKNKACAALDAIGYHLGPSHVEMIVTESGPHLVEINTRVGGSGHSIMQDLATGRSIVGDCVELCLGNLDMGERLYHHRQGAAWKCLVSDEGGVLEKLPQEDDIHKLPGVEHFWLHKQPGDRIEAASSNYHWILQVMCTGGDQVQARENADEAIKKAAELVHIRAA</sequence>
<dbReference type="InterPro" id="IPR040570">
    <property type="entry name" value="LAL_C2"/>
</dbReference>
<proteinExistence type="predicted"/>
<keyword evidence="7" id="KW-1185">Reference proteome</keyword>
<evidence type="ECO:0000313" key="6">
    <source>
        <dbReference type="EMBL" id="MFD2311120.1"/>
    </source>
</evidence>
<evidence type="ECO:0000256" key="4">
    <source>
        <dbReference type="PROSITE-ProRule" id="PRU00409"/>
    </source>
</evidence>
<keyword evidence="2 4" id="KW-0547">Nucleotide-binding</keyword>
<dbReference type="Pfam" id="PF13535">
    <property type="entry name" value="ATP-grasp_4"/>
    <property type="match status" value="1"/>
</dbReference>
<dbReference type="PROSITE" id="PS50975">
    <property type="entry name" value="ATP_GRASP"/>
    <property type="match status" value="1"/>
</dbReference>
<dbReference type="InterPro" id="IPR011761">
    <property type="entry name" value="ATP-grasp"/>
</dbReference>
<dbReference type="InterPro" id="IPR052032">
    <property type="entry name" value="ATP-dep_AA_Ligase"/>
</dbReference>
<organism evidence="6 7">
    <name type="scientific">Microbulbifer halophilus</name>
    <dbReference type="NCBI Taxonomy" id="453963"/>
    <lineage>
        <taxon>Bacteria</taxon>
        <taxon>Pseudomonadati</taxon>
        <taxon>Pseudomonadota</taxon>
        <taxon>Gammaproteobacteria</taxon>
        <taxon>Cellvibrionales</taxon>
        <taxon>Microbulbiferaceae</taxon>
        <taxon>Microbulbifer</taxon>
    </lineage>
</organism>
<dbReference type="InterPro" id="IPR013815">
    <property type="entry name" value="ATP_grasp_subdomain_1"/>
</dbReference>
<dbReference type="PANTHER" id="PTHR43585:SF2">
    <property type="entry name" value="ATP-GRASP ENZYME FSQD"/>
    <property type="match status" value="1"/>
</dbReference>
<name>A0ABW5EFL8_9GAMM</name>
<comment type="caution">
    <text evidence="6">The sequence shown here is derived from an EMBL/GenBank/DDBJ whole genome shotgun (WGS) entry which is preliminary data.</text>
</comment>
<dbReference type="Proteomes" id="UP001597425">
    <property type="component" value="Unassembled WGS sequence"/>
</dbReference>
<dbReference type="Pfam" id="PF18603">
    <property type="entry name" value="LAL_C2"/>
    <property type="match status" value="1"/>
</dbReference>
<reference evidence="7" key="1">
    <citation type="journal article" date="2019" name="Int. J. Syst. Evol. Microbiol.">
        <title>The Global Catalogue of Microorganisms (GCM) 10K type strain sequencing project: providing services to taxonomists for standard genome sequencing and annotation.</title>
        <authorList>
            <consortium name="The Broad Institute Genomics Platform"/>
            <consortium name="The Broad Institute Genome Sequencing Center for Infectious Disease"/>
            <person name="Wu L."/>
            <person name="Ma J."/>
        </authorList>
    </citation>
    <scope>NUCLEOTIDE SEQUENCE [LARGE SCALE GENOMIC DNA]</scope>
    <source>
        <strain evidence="7">KCTC 12848</strain>
    </source>
</reference>
<dbReference type="Gene3D" id="3.30.1490.20">
    <property type="entry name" value="ATP-grasp fold, A domain"/>
    <property type="match status" value="1"/>
</dbReference>
<gene>
    <name evidence="6" type="ORF">ACFSKX_11900</name>
</gene>
<accession>A0ABW5EFL8</accession>
<protein>
    <submittedName>
        <fullName evidence="6">ATP-grasp domain-containing protein</fullName>
    </submittedName>
</protein>